<evidence type="ECO:0000313" key="3">
    <source>
        <dbReference type="Proteomes" id="UP000053611"/>
    </source>
</evidence>
<feature type="compositionally biased region" description="Polar residues" evidence="1">
    <location>
        <begin position="1"/>
        <end position="11"/>
    </location>
</feature>
<evidence type="ECO:0000313" key="2">
    <source>
        <dbReference type="EMBL" id="KLT44660.1"/>
    </source>
</evidence>
<dbReference type="GeneID" id="28980495"/>
<organism evidence="2 3">
    <name type="scientific">Cutaneotrichosporon oleaginosum</name>
    <dbReference type="NCBI Taxonomy" id="879819"/>
    <lineage>
        <taxon>Eukaryota</taxon>
        <taxon>Fungi</taxon>
        <taxon>Dikarya</taxon>
        <taxon>Basidiomycota</taxon>
        <taxon>Agaricomycotina</taxon>
        <taxon>Tremellomycetes</taxon>
        <taxon>Trichosporonales</taxon>
        <taxon>Trichosporonaceae</taxon>
        <taxon>Cutaneotrichosporon</taxon>
    </lineage>
</organism>
<gene>
    <name evidence="2" type="ORF">CC85DRAFT_201251</name>
</gene>
<dbReference type="OrthoDB" id="10677031at2759"/>
<protein>
    <submittedName>
        <fullName evidence="2">Uncharacterized protein</fullName>
    </submittedName>
</protein>
<dbReference type="EMBL" id="KQ087185">
    <property type="protein sequence ID" value="KLT44660.1"/>
    <property type="molecule type" value="Genomic_DNA"/>
</dbReference>
<keyword evidence="3" id="KW-1185">Reference proteome</keyword>
<reference evidence="2 3" key="1">
    <citation type="submission" date="2015-03" db="EMBL/GenBank/DDBJ databases">
        <title>Genomics and transcriptomics of the oil-accumulating basidiomycete yeast T. oleaginosus allow insights into substrate utilization and the diverse evolutionary trajectories of mating systems in fungi.</title>
        <authorList>
            <consortium name="DOE Joint Genome Institute"/>
            <person name="Kourist R."/>
            <person name="Kracht O."/>
            <person name="Bracharz F."/>
            <person name="Lipzen A."/>
            <person name="Nolan M."/>
            <person name="Ohm R."/>
            <person name="Grigoriev I."/>
            <person name="Sun S."/>
            <person name="Heitman J."/>
            <person name="Bruck T."/>
            <person name="Nowrousian M."/>
        </authorList>
    </citation>
    <scope>NUCLEOTIDE SEQUENCE [LARGE SCALE GENOMIC DNA]</scope>
    <source>
        <strain evidence="2 3">IBC0246</strain>
    </source>
</reference>
<dbReference type="Proteomes" id="UP000053611">
    <property type="component" value="Unassembled WGS sequence"/>
</dbReference>
<feature type="region of interest" description="Disordered" evidence="1">
    <location>
        <begin position="1"/>
        <end position="42"/>
    </location>
</feature>
<accession>A0A0J0XUB5</accession>
<name>A0A0J0XUB5_9TREE</name>
<dbReference type="RefSeq" id="XP_018281151.1">
    <property type="nucleotide sequence ID" value="XM_018419892.1"/>
</dbReference>
<sequence length="393" mass="43853">MHTPNSAPTSPSRKRALSETTMTIPWPPERPAKRPFKHGPSPPPRITIDHRSFPHIIEAILDYADTHALLAIRGTSSAYRDDVDARLFRHVVVGSDFRTADQGLYITVPGPRGPAKPLLRWRAGENPPIQIAQARTLSLTNIEAWESNLFSSRSTDLVSSLTAHAPQLNLVRLSNSQLNLRFSKFLANAPAARTLVCIGAIARDDPCLPSGCSADIWVEVPALPIGMHRFVLTIPYKPCFAYRQNLVGLFGAQIPGLREAVIILANANVPHYKQAPGRRRSPRLTPAGTYASRRPNFSFLETIISEVRRAERGVKWTLVGVGAFLDEMDCTPTPTIAELEAYIDTRLEEGWRKRLSILEPAQYVRRVGLRQFELETRHPEDDGVRGRCSQLSW</sequence>
<proteinExistence type="predicted"/>
<dbReference type="AlphaFoldDB" id="A0A0J0XUB5"/>
<evidence type="ECO:0000256" key="1">
    <source>
        <dbReference type="SAM" id="MobiDB-lite"/>
    </source>
</evidence>